<dbReference type="AlphaFoldDB" id="A0A1I2BH21"/>
<protein>
    <submittedName>
        <fullName evidence="1">Uncharacterized protein</fullName>
    </submittedName>
</protein>
<accession>A0A1I2BH21</accession>
<sequence>MMYKKAISLSRKFLANPHQNTPLNELLKKNKSVDLRNNSIVIDYENGYDQIKPIDTEKRF</sequence>
<reference evidence="1 2" key="1">
    <citation type="submission" date="2016-10" db="EMBL/GenBank/DDBJ databases">
        <authorList>
            <person name="de Groot N.N."/>
        </authorList>
    </citation>
    <scope>NUCLEOTIDE SEQUENCE [LARGE SCALE GENOMIC DNA]</scope>
    <source>
        <strain evidence="1 2">DSM 23995</strain>
    </source>
</reference>
<dbReference type="EMBL" id="FONT01000002">
    <property type="protein sequence ID" value="SFE55118.1"/>
    <property type="molecule type" value="Genomic_DNA"/>
</dbReference>
<keyword evidence="2" id="KW-1185">Reference proteome</keyword>
<evidence type="ECO:0000313" key="2">
    <source>
        <dbReference type="Proteomes" id="UP000199516"/>
    </source>
</evidence>
<organism evidence="1 2">
    <name type="scientific">Alteribacillus iranensis</name>
    <dbReference type="NCBI Taxonomy" id="930128"/>
    <lineage>
        <taxon>Bacteria</taxon>
        <taxon>Bacillati</taxon>
        <taxon>Bacillota</taxon>
        <taxon>Bacilli</taxon>
        <taxon>Bacillales</taxon>
        <taxon>Bacillaceae</taxon>
        <taxon>Alteribacillus</taxon>
    </lineage>
</organism>
<evidence type="ECO:0000313" key="1">
    <source>
        <dbReference type="EMBL" id="SFE55118.1"/>
    </source>
</evidence>
<dbReference type="STRING" id="930128.SAMN05192532_102284"/>
<proteinExistence type="predicted"/>
<gene>
    <name evidence="1" type="ORF">SAMN05192532_102284</name>
</gene>
<name>A0A1I2BH21_9BACI</name>
<dbReference type="Proteomes" id="UP000199516">
    <property type="component" value="Unassembled WGS sequence"/>
</dbReference>